<dbReference type="EMBL" id="JBGOSP010000074">
    <property type="protein sequence ID" value="MFA3843742.1"/>
    <property type="molecule type" value="Genomic_DNA"/>
</dbReference>
<evidence type="ECO:0000256" key="1">
    <source>
        <dbReference type="SAM" id="MobiDB-lite"/>
    </source>
</evidence>
<dbReference type="Proteomes" id="UP001571476">
    <property type="component" value="Unassembled WGS sequence"/>
</dbReference>
<organism evidence="2 3">
    <name type="scientific">Streptomyces aureus</name>
    <dbReference type="NCBI Taxonomy" id="193461"/>
    <lineage>
        <taxon>Bacteria</taxon>
        <taxon>Bacillati</taxon>
        <taxon>Actinomycetota</taxon>
        <taxon>Actinomycetes</taxon>
        <taxon>Kitasatosporales</taxon>
        <taxon>Streptomycetaceae</taxon>
        <taxon>Streptomyces</taxon>
    </lineage>
</organism>
<feature type="region of interest" description="Disordered" evidence="1">
    <location>
        <begin position="102"/>
        <end position="130"/>
    </location>
</feature>
<gene>
    <name evidence="2" type="ORF">ACEG43_48030</name>
</gene>
<protein>
    <recommendedName>
        <fullName evidence="4">Flagellar protein FlgN</fullName>
    </recommendedName>
</protein>
<keyword evidence="3" id="KW-1185">Reference proteome</keyword>
<reference evidence="2 3" key="1">
    <citation type="submission" date="2024-08" db="EMBL/GenBank/DDBJ databases">
        <title>Genome sequence of Streptomyces aureus CACIA-1.46HGO.</title>
        <authorList>
            <person name="Evangelista-Martinez Z."/>
        </authorList>
    </citation>
    <scope>NUCLEOTIDE SEQUENCE [LARGE SCALE GENOMIC DNA]</scope>
    <source>
        <strain evidence="2 3">CACIA-1.46HGO</strain>
    </source>
</reference>
<name>A0ABV4SZ74_9ACTN</name>
<evidence type="ECO:0000313" key="3">
    <source>
        <dbReference type="Proteomes" id="UP001571476"/>
    </source>
</evidence>
<accession>A0ABV4SZ74</accession>
<evidence type="ECO:0008006" key="4">
    <source>
        <dbReference type="Google" id="ProtNLM"/>
    </source>
</evidence>
<feature type="compositionally biased region" description="Basic and acidic residues" evidence="1">
    <location>
        <begin position="114"/>
        <end position="130"/>
    </location>
</feature>
<sequence length="130" mass="14330">MKSAEEIIANPASATFRTLERRRQAVCVAMEQQAREALLARLNGRALGAGGVAHDELNRLLQLTQELFKSLRAAEELLPSAESLKAATSRYCARIDQITTTRYGSLPTNGDGAYEEREALDSARRRAEKP</sequence>
<comment type="caution">
    <text evidence="2">The sequence shown here is derived from an EMBL/GenBank/DDBJ whole genome shotgun (WGS) entry which is preliminary data.</text>
</comment>
<proteinExistence type="predicted"/>
<evidence type="ECO:0000313" key="2">
    <source>
        <dbReference type="EMBL" id="MFA3843742.1"/>
    </source>
</evidence>
<dbReference type="RefSeq" id="WP_372567534.1">
    <property type="nucleotide sequence ID" value="NZ_JBGOSP010000074.1"/>
</dbReference>